<reference evidence="4" key="1">
    <citation type="journal article" date="2015" name="Genome Announc.">
        <title>Complete Genome Sequence of Herbaspirillum hiltneri N3 (DSM 17495), Isolated from Surface-Sterilized Wheat Roots.</title>
        <authorList>
            <person name="Guizelini D."/>
            <person name="Saizaki P.M."/>
            <person name="Coimbra N.A."/>
            <person name="Weiss V.A."/>
            <person name="Faoro H."/>
            <person name="Sfeir M.Z."/>
            <person name="Baura V.A."/>
            <person name="Monteiro R.A."/>
            <person name="Chubatsu L.S."/>
            <person name="Souza E.M."/>
            <person name="Cruz L.M."/>
            <person name="Pedrosa F.O."/>
            <person name="Raittz R.T."/>
            <person name="Marchaukoski J.N."/>
            <person name="Steffens M.B."/>
        </authorList>
    </citation>
    <scope>NUCLEOTIDE SEQUENCE [LARGE SCALE GENOMIC DNA]</scope>
    <source>
        <strain evidence="4">N3</strain>
    </source>
</reference>
<sequence>MLERPTPRVFTFFSVLPDEEKGAMLINLAASLAAADHNALLVDACMTPSVILSRFGGVAVATLLDVARQERQLDEAVRMVPEGFALARLSRKNVSASTHPQASRLAQIFDGLTEESDITLINGELNDDELLPVPAMEMGEIVVHMSTSPTSIKAAYVLLKGLSDKLGRRPFNLLVSGGSDADAQMVYANMAQAANRYLAAQLHFMGSIPADEHIRRASGQGRTVLEAFPLAGATLAFKRLADQFSLSNLTKGTYGMATDGASLGV</sequence>
<dbReference type="Proteomes" id="UP000063429">
    <property type="component" value="Chromosome"/>
</dbReference>
<dbReference type="InterPro" id="IPR050625">
    <property type="entry name" value="ParA/MinD_ATPase"/>
</dbReference>
<evidence type="ECO:0000256" key="2">
    <source>
        <dbReference type="ARBA" id="ARBA00022840"/>
    </source>
</evidence>
<gene>
    <name evidence="3" type="ORF">F506_10205</name>
</gene>
<protein>
    <submittedName>
        <fullName evidence="3">Antiactivator of flagellar biosynthesis FleN protein</fullName>
    </submittedName>
</protein>
<proteinExistence type="predicted"/>
<keyword evidence="3" id="KW-0282">Flagellum</keyword>
<dbReference type="InterPro" id="IPR027417">
    <property type="entry name" value="P-loop_NTPase"/>
</dbReference>
<dbReference type="PANTHER" id="PTHR43384">
    <property type="entry name" value="SEPTUM SITE-DETERMINING PROTEIN MIND HOMOLOG, CHLOROPLASTIC-RELATED"/>
    <property type="match status" value="1"/>
</dbReference>
<dbReference type="Gene3D" id="3.40.50.300">
    <property type="entry name" value="P-loop containing nucleotide triphosphate hydrolases"/>
    <property type="match status" value="1"/>
</dbReference>
<evidence type="ECO:0000313" key="4">
    <source>
        <dbReference type="Proteomes" id="UP000063429"/>
    </source>
</evidence>
<dbReference type="EMBL" id="CP011409">
    <property type="protein sequence ID" value="AKZ62989.1"/>
    <property type="molecule type" value="Genomic_DNA"/>
</dbReference>
<keyword evidence="3" id="KW-0969">Cilium</keyword>
<dbReference type="PANTHER" id="PTHR43384:SF6">
    <property type="entry name" value="SEPTUM SITE-DETERMINING PROTEIN MIND HOMOLOG, CHLOROPLASTIC"/>
    <property type="match status" value="1"/>
</dbReference>
<name>A0ABM5V069_9BURK</name>
<dbReference type="SUPFAM" id="SSF52540">
    <property type="entry name" value="P-loop containing nucleoside triphosphate hydrolases"/>
    <property type="match status" value="1"/>
</dbReference>
<organism evidence="3 4">
    <name type="scientific">Herbaspirillum hiltneri N3</name>
    <dbReference type="NCBI Taxonomy" id="1262470"/>
    <lineage>
        <taxon>Bacteria</taxon>
        <taxon>Pseudomonadati</taxon>
        <taxon>Pseudomonadota</taxon>
        <taxon>Betaproteobacteria</taxon>
        <taxon>Burkholderiales</taxon>
        <taxon>Oxalobacteraceae</taxon>
        <taxon>Herbaspirillum</taxon>
    </lineage>
</organism>
<evidence type="ECO:0000256" key="1">
    <source>
        <dbReference type="ARBA" id="ARBA00022741"/>
    </source>
</evidence>
<accession>A0ABM5V069</accession>
<keyword evidence="4" id="KW-1185">Reference proteome</keyword>
<keyword evidence="3" id="KW-0966">Cell projection</keyword>
<dbReference type="RefSeq" id="WP_053197140.1">
    <property type="nucleotide sequence ID" value="NZ_CP011409.1"/>
</dbReference>
<evidence type="ECO:0000313" key="3">
    <source>
        <dbReference type="EMBL" id="AKZ62989.1"/>
    </source>
</evidence>
<keyword evidence="2" id="KW-0067">ATP-binding</keyword>
<keyword evidence="1" id="KW-0547">Nucleotide-binding</keyword>